<evidence type="ECO:0000313" key="1">
    <source>
        <dbReference type="EMBL" id="RJG13471.1"/>
    </source>
</evidence>
<dbReference type="AlphaFoldDB" id="A0A418XM07"/>
<protein>
    <recommendedName>
        <fullName evidence="3">DUF1367 domain-containing protein</fullName>
    </recommendedName>
</protein>
<sequence>MAEPKKSTKRADRPIYMTVRKLVNPKTGEEVSALVPGSGIDSYLMHELGLRTGDDVRAVLKLPRNAKFHRLVHALGKLVAEQIEDFQGLSAHDAIKRLQRESGICCEVQSINLPGFGALDVAVAQSIAFDEMDEGAFRELYKGICRHICERYWPTLTPEQVADMAELMTAVE</sequence>
<dbReference type="EMBL" id="QYUR01000002">
    <property type="protein sequence ID" value="RJG13471.1"/>
    <property type="molecule type" value="Genomic_DNA"/>
</dbReference>
<accession>A0A418XM07</accession>
<evidence type="ECO:0008006" key="3">
    <source>
        <dbReference type="Google" id="ProtNLM"/>
    </source>
</evidence>
<dbReference type="RefSeq" id="WP_119953995.1">
    <property type="nucleotide sequence ID" value="NZ_QYUR01000002.1"/>
</dbReference>
<proteinExistence type="predicted"/>
<keyword evidence="2" id="KW-1185">Reference proteome</keyword>
<reference evidence="1 2" key="1">
    <citation type="submission" date="2018-09" db="EMBL/GenBank/DDBJ databases">
        <authorList>
            <person name="Zhu H."/>
        </authorList>
    </citation>
    <scope>NUCLEOTIDE SEQUENCE [LARGE SCALE GENOMIC DNA]</scope>
    <source>
        <strain evidence="1 2">K1S02-6</strain>
    </source>
</reference>
<comment type="caution">
    <text evidence="1">The sequence shown here is derived from an EMBL/GenBank/DDBJ whole genome shotgun (WGS) entry which is preliminary data.</text>
</comment>
<dbReference type="Proteomes" id="UP000284021">
    <property type="component" value="Unassembled WGS sequence"/>
</dbReference>
<evidence type="ECO:0000313" key="2">
    <source>
        <dbReference type="Proteomes" id="UP000284021"/>
    </source>
</evidence>
<dbReference type="OrthoDB" id="6949755at2"/>
<gene>
    <name evidence="1" type="ORF">D3879_09555</name>
</gene>
<organism evidence="1 2">
    <name type="scientific">Pseudomonas cavernicola</name>
    <dbReference type="NCBI Taxonomy" id="2320866"/>
    <lineage>
        <taxon>Bacteria</taxon>
        <taxon>Pseudomonadati</taxon>
        <taxon>Pseudomonadota</taxon>
        <taxon>Gammaproteobacteria</taxon>
        <taxon>Pseudomonadales</taxon>
        <taxon>Pseudomonadaceae</taxon>
        <taxon>Pseudomonas</taxon>
    </lineage>
</organism>
<name>A0A418XM07_9PSED</name>